<accession>A0ABW4MDS6</accession>
<comment type="caution">
    <text evidence="1">The sequence shown here is derived from an EMBL/GenBank/DDBJ whole genome shotgun (WGS) entry which is preliminary data.</text>
</comment>
<name>A0ABW4MDS6_9SPHN</name>
<feature type="non-terminal residue" evidence="1">
    <location>
        <position position="1"/>
    </location>
</feature>
<proteinExistence type="predicted"/>
<organism evidence="1 2">
    <name type="scientific">Sphingorhabdus buctiana</name>
    <dbReference type="NCBI Taxonomy" id="1508805"/>
    <lineage>
        <taxon>Bacteria</taxon>
        <taxon>Pseudomonadati</taxon>
        <taxon>Pseudomonadota</taxon>
        <taxon>Alphaproteobacteria</taxon>
        <taxon>Sphingomonadales</taxon>
        <taxon>Sphingomonadaceae</taxon>
        <taxon>Sphingorhabdus</taxon>
    </lineage>
</organism>
<dbReference type="EMBL" id="JBHUEL010000010">
    <property type="protein sequence ID" value="MFD1767284.1"/>
    <property type="molecule type" value="Genomic_DNA"/>
</dbReference>
<reference evidence="2" key="1">
    <citation type="journal article" date="2019" name="Int. J. Syst. Evol. Microbiol.">
        <title>The Global Catalogue of Microorganisms (GCM) 10K type strain sequencing project: providing services to taxonomists for standard genome sequencing and annotation.</title>
        <authorList>
            <consortium name="The Broad Institute Genomics Platform"/>
            <consortium name="The Broad Institute Genome Sequencing Center for Infectious Disease"/>
            <person name="Wu L."/>
            <person name="Ma J."/>
        </authorList>
    </citation>
    <scope>NUCLEOTIDE SEQUENCE [LARGE SCALE GENOMIC DNA]</scope>
    <source>
        <strain evidence="2">CGMCC 1.12449</strain>
    </source>
</reference>
<sequence length="85" mass="9538">TMRPKHSLNHNIKSVPLVLTGNNRQGRICDIGCGEKRGEINAFEISIAVAEAATRQWFRLCGRLGKERNFGDHHPHAEDRACIMS</sequence>
<dbReference type="Proteomes" id="UP001597215">
    <property type="component" value="Unassembled WGS sequence"/>
</dbReference>
<dbReference type="RefSeq" id="WP_381514534.1">
    <property type="nucleotide sequence ID" value="NZ_JBHUEL010000010.1"/>
</dbReference>
<evidence type="ECO:0000313" key="2">
    <source>
        <dbReference type="Proteomes" id="UP001597215"/>
    </source>
</evidence>
<keyword evidence="2" id="KW-1185">Reference proteome</keyword>
<evidence type="ECO:0000313" key="1">
    <source>
        <dbReference type="EMBL" id="MFD1767284.1"/>
    </source>
</evidence>
<gene>
    <name evidence="1" type="ORF">ACFSAG_10570</name>
</gene>
<protein>
    <submittedName>
        <fullName evidence="1">Uncharacterized protein</fullName>
    </submittedName>
</protein>